<dbReference type="Proteomes" id="UP000663834">
    <property type="component" value="Unassembled WGS sequence"/>
</dbReference>
<dbReference type="InterPro" id="IPR012337">
    <property type="entry name" value="RNaseH-like_sf"/>
</dbReference>
<evidence type="ECO:0000259" key="2">
    <source>
        <dbReference type="Pfam" id="PF05699"/>
    </source>
</evidence>
<dbReference type="Gene3D" id="1.10.10.1070">
    <property type="entry name" value="Zinc finger, BED domain-containing"/>
    <property type="match status" value="1"/>
</dbReference>
<comment type="caution">
    <text evidence="4">The sequence shown here is derived from an EMBL/GenBank/DDBJ whole genome shotgun (WGS) entry which is preliminary data.</text>
</comment>
<feature type="compositionally biased region" description="Polar residues" evidence="1">
    <location>
        <begin position="428"/>
        <end position="442"/>
    </location>
</feature>
<dbReference type="InterPro" id="IPR008906">
    <property type="entry name" value="HATC_C_dom"/>
</dbReference>
<feature type="domain" description="Hermes trasposase DNA-binding" evidence="3">
    <location>
        <begin position="6"/>
        <end position="68"/>
    </location>
</feature>
<accession>A0A815RCI0</accession>
<proteinExistence type="predicted"/>
<feature type="region of interest" description="Disordered" evidence="1">
    <location>
        <begin position="413"/>
        <end position="442"/>
    </location>
</feature>
<evidence type="ECO:0008006" key="6">
    <source>
        <dbReference type="Google" id="ProtNLM"/>
    </source>
</evidence>
<dbReference type="InterPro" id="IPR018473">
    <property type="entry name" value="Hermes_transposase_DNA-db"/>
</dbReference>
<feature type="domain" description="HAT C-terminal dimerisation" evidence="2">
    <location>
        <begin position="316"/>
        <end position="396"/>
    </location>
</feature>
<dbReference type="SUPFAM" id="SSF140996">
    <property type="entry name" value="Hermes dimerisation domain"/>
    <property type="match status" value="1"/>
</dbReference>
<evidence type="ECO:0000313" key="4">
    <source>
        <dbReference type="EMBL" id="CAF1475191.1"/>
    </source>
</evidence>
<dbReference type="AlphaFoldDB" id="A0A815RCI0"/>
<dbReference type="Pfam" id="PF10683">
    <property type="entry name" value="DBD_Tnp_Hermes"/>
    <property type="match status" value="1"/>
</dbReference>
<dbReference type="OrthoDB" id="10051975at2759"/>
<dbReference type="Pfam" id="PF05699">
    <property type="entry name" value="Dimer_Tnp_hAT"/>
    <property type="match status" value="1"/>
</dbReference>
<gene>
    <name evidence="4" type="ORF">KQP761_LOCUS13265</name>
</gene>
<dbReference type="SUPFAM" id="SSF53098">
    <property type="entry name" value="Ribonuclease H-like"/>
    <property type="match status" value="1"/>
</dbReference>
<protein>
    <recommendedName>
        <fullName evidence="6">HAT C-terminal dimerisation domain-containing protein</fullName>
    </recommendedName>
</protein>
<organism evidence="4 5">
    <name type="scientific">Rotaria magnacalcarata</name>
    <dbReference type="NCBI Taxonomy" id="392030"/>
    <lineage>
        <taxon>Eukaryota</taxon>
        <taxon>Metazoa</taxon>
        <taxon>Spiralia</taxon>
        <taxon>Gnathifera</taxon>
        <taxon>Rotifera</taxon>
        <taxon>Eurotatoria</taxon>
        <taxon>Bdelloidea</taxon>
        <taxon>Philodinida</taxon>
        <taxon>Philodinidae</taxon>
        <taxon>Rotaria</taxon>
    </lineage>
</organism>
<name>A0A815RCI0_9BILA</name>
<reference evidence="4" key="1">
    <citation type="submission" date="2021-02" db="EMBL/GenBank/DDBJ databases">
        <authorList>
            <person name="Nowell W R."/>
        </authorList>
    </citation>
    <scope>NUCLEOTIDE SEQUENCE</scope>
</reference>
<evidence type="ECO:0000313" key="5">
    <source>
        <dbReference type="Proteomes" id="UP000663834"/>
    </source>
</evidence>
<dbReference type="PANTHER" id="PTHR47611">
    <property type="entry name" value="HAT DIMERISATION DOMAIN, C-TERMINAL"/>
    <property type="match status" value="1"/>
</dbReference>
<dbReference type="EMBL" id="CAJNOW010006106">
    <property type="protein sequence ID" value="CAF1475191.1"/>
    <property type="molecule type" value="Genomic_DNA"/>
</dbReference>
<evidence type="ECO:0000256" key="1">
    <source>
        <dbReference type="SAM" id="MobiDB-lite"/>
    </source>
</evidence>
<dbReference type="PANTHER" id="PTHR47611:SF1">
    <property type="entry name" value="CCHC-TYPE DOMAIN-CONTAINING PROTEIN"/>
    <property type="match status" value="1"/>
</dbReference>
<sequence length="469" mass="54046">MKFESVPTRTKKKVLNATVELVATDNRAFELVGGNGFINLAQTIFDVEQQMSKSQNINVSDLLPHPTTVSVSFCGISLHFLNEELQLYVFILGCYPYDRDNQSSNQIRQFVDAKLLEFNGAFLTMNVFLTLFDDLADVLDRTFLDDYMLIDKDLLENVCSFLGPFEEVINELSCDKKPTIYKVLPLRQCLINQCTIRQDDHDGIRQIKTFLSHRFQEVWVMQYIHYITTILHPFLKNFDFNPSLQDKAINLVKNEITKRQSSTSTTSCTMTTTTTTTTVTTIDPNTQPKPSTSLLLQCFDLPKNDLKTSSKPYQEFDEYMKLNVQINETDDFSLFWLTHKSKFPTLFSIVQDYYAVPAANTTIERLFSSAKNTVTDKRTSLGTEKINKLLFLQKNLTQLKQFDKKIDNVASTTDTKRKVTHHDKKSTEISSHNQEQFRTSTTAKKLKIDEDDDIFICHDDQDDKENDDF</sequence>
<evidence type="ECO:0000259" key="3">
    <source>
        <dbReference type="Pfam" id="PF10683"/>
    </source>
</evidence>
<dbReference type="GO" id="GO:0046983">
    <property type="term" value="F:protein dimerization activity"/>
    <property type="evidence" value="ECO:0007669"/>
    <property type="project" value="InterPro"/>
</dbReference>